<dbReference type="EMBL" id="JADBEM010000001">
    <property type="protein sequence ID" value="MBE1603250.1"/>
    <property type="molecule type" value="Genomic_DNA"/>
</dbReference>
<proteinExistence type="predicted"/>
<dbReference type="Gene3D" id="3.40.50.2000">
    <property type="entry name" value="Glycogen Phosphorylase B"/>
    <property type="match status" value="2"/>
</dbReference>
<accession>A0A927MTX3</accession>
<dbReference type="PANTHER" id="PTHR12526">
    <property type="entry name" value="GLYCOSYLTRANSFERASE"/>
    <property type="match status" value="1"/>
</dbReference>
<evidence type="ECO:0000259" key="3">
    <source>
        <dbReference type="Pfam" id="PF00534"/>
    </source>
</evidence>
<dbReference type="Pfam" id="PF13439">
    <property type="entry name" value="Glyco_transf_4"/>
    <property type="match status" value="1"/>
</dbReference>
<protein>
    <submittedName>
        <fullName evidence="5">Glycosyltransferase involved in cell wall biosynthesis</fullName>
    </submittedName>
</protein>
<evidence type="ECO:0000313" key="5">
    <source>
        <dbReference type="EMBL" id="MBE1603250.1"/>
    </source>
</evidence>
<evidence type="ECO:0000313" key="6">
    <source>
        <dbReference type="Proteomes" id="UP000638648"/>
    </source>
</evidence>
<keyword evidence="6" id="KW-1185">Reference proteome</keyword>
<dbReference type="RefSeq" id="WP_192748125.1">
    <property type="nucleotide sequence ID" value="NZ_BAABJL010000055.1"/>
</dbReference>
<evidence type="ECO:0000259" key="4">
    <source>
        <dbReference type="Pfam" id="PF13439"/>
    </source>
</evidence>
<dbReference type="PANTHER" id="PTHR12526:SF510">
    <property type="entry name" value="D-INOSITOL 3-PHOSPHATE GLYCOSYLTRANSFERASE"/>
    <property type="match status" value="1"/>
</dbReference>
<evidence type="ECO:0000256" key="1">
    <source>
        <dbReference type="ARBA" id="ARBA00022676"/>
    </source>
</evidence>
<gene>
    <name evidence="5" type="ORF">HEB94_000098</name>
</gene>
<dbReference type="Proteomes" id="UP000638648">
    <property type="component" value="Unassembled WGS sequence"/>
</dbReference>
<keyword evidence="2" id="KW-0808">Transferase</keyword>
<organism evidence="5 6">
    <name type="scientific">Actinopolymorpha pittospori</name>
    <dbReference type="NCBI Taxonomy" id="648752"/>
    <lineage>
        <taxon>Bacteria</taxon>
        <taxon>Bacillati</taxon>
        <taxon>Actinomycetota</taxon>
        <taxon>Actinomycetes</taxon>
        <taxon>Propionibacteriales</taxon>
        <taxon>Actinopolymorphaceae</taxon>
        <taxon>Actinopolymorpha</taxon>
    </lineage>
</organism>
<keyword evidence="1" id="KW-0328">Glycosyltransferase</keyword>
<feature type="domain" description="Glycosyl transferase family 1" evidence="3">
    <location>
        <begin position="181"/>
        <end position="338"/>
    </location>
</feature>
<evidence type="ECO:0000256" key="2">
    <source>
        <dbReference type="ARBA" id="ARBA00022679"/>
    </source>
</evidence>
<name>A0A927MTX3_9ACTN</name>
<dbReference type="CDD" id="cd03801">
    <property type="entry name" value="GT4_PimA-like"/>
    <property type="match status" value="1"/>
</dbReference>
<dbReference type="InterPro" id="IPR028098">
    <property type="entry name" value="Glyco_trans_4-like_N"/>
</dbReference>
<dbReference type="AlphaFoldDB" id="A0A927MTX3"/>
<reference evidence="5" key="1">
    <citation type="submission" date="2020-10" db="EMBL/GenBank/DDBJ databases">
        <title>Sequencing the genomes of 1000 actinobacteria strains.</title>
        <authorList>
            <person name="Klenk H.-P."/>
        </authorList>
    </citation>
    <scope>NUCLEOTIDE SEQUENCE</scope>
    <source>
        <strain evidence="5">DSM 45354</strain>
    </source>
</reference>
<sequence>MTTYPVPRRVHIGTRAEIDTPGGLHGVIKGLSAAQARLGMRVEIVHNIANATTYDTLEVPAEQPPATRTPEANPAAPMVLREYHFAQTASALLPARDRRTETPAVFHFHGPWASEGRVQGQSALRALAKFVVEWRTYHRFTAFTAHSTAFRRVLLDSFRIPAERVALVYPGVDTASFTPQDRQAARAALGLPADAFVVGSLRRLVHRMGLDVLLRAVVGHRDVVVAIAGAGPQDADLRRLAEDLGIAHRVRFLGRLDQPRVPTFYSALDCSVIPSRALEGFGLVALEAMSCGTPVIASDVGGLPEALGPFAPEWVYPAGDTAALLRLIERVEDEAPARDLLLAHAAANSWERCALSMEARFAELCR</sequence>
<comment type="caution">
    <text evidence="5">The sequence shown here is derived from an EMBL/GenBank/DDBJ whole genome shotgun (WGS) entry which is preliminary data.</text>
</comment>
<dbReference type="GO" id="GO:0016757">
    <property type="term" value="F:glycosyltransferase activity"/>
    <property type="evidence" value="ECO:0007669"/>
    <property type="project" value="UniProtKB-KW"/>
</dbReference>
<dbReference type="Pfam" id="PF00534">
    <property type="entry name" value="Glycos_transf_1"/>
    <property type="match status" value="1"/>
</dbReference>
<feature type="domain" description="Glycosyltransferase subfamily 4-like N-terminal" evidence="4">
    <location>
        <begin position="22"/>
        <end position="175"/>
    </location>
</feature>
<dbReference type="InterPro" id="IPR001296">
    <property type="entry name" value="Glyco_trans_1"/>
</dbReference>
<dbReference type="SUPFAM" id="SSF53756">
    <property type="entry name" value="UDP-Glycosyltransferase/glycogen phosphorylase"/>
    <property type="match status" value="1"/>
</dbReference>